<dbReference type="PIRSF" id="PIRSF005690">
    <property type="entry name" value="GerBA"/>
    <property type="match status" value="1"/>
</dbReference>
<keyword evidence="3" id="KW-0812">Transmembrane</keyword>
<evidence type="ECO:0000256" key="1">
    <source>
        <dbReference type="ARBA" id="ARBA00005278"/>
    </source>
</evidence>
<dbReference type="Proteomes" id="UP001229209">
    <property type="component" value="Unassembled WGS sequence"/>
</dbReference>
<reference evidence="4 5" key="1">
    <citation type="submission" date="2023-07" db="EMBL/GenBank/DDBJ databases">
        <title>Genomic Encyclopedia of Type Strains, Phase IV (KMG-IV): sequencing the most valuable type-strain genomes for metagenomic binning, comparative biology and taxonomic classification.</title>
        <authorList>
            <person name="Goeker M."/>
        </authorList>
    </citation>
    <scope>NUCLEOTIDE SEQUENCE [LARGE SCALE GENOMIC DNA]</scope>
    <source>
        <strain evidence="4 5">DSM 25924</strain>
    </source>
</reference>
<organism evidence="4 5">
    <name type="scientific">Alicyclobacillus tolerans</name>
    <dbReference type="NCBI Taxonomy" id="90970"/>
    <lineage>
        <taxon>Bacteria</taxon>
        <taxon>Bacillati</taxon>
        <taxon>Bacillota</taxon>
        <taxon>Bacilli</taxon>
        <taxon>Bacillales</taxon>
        <taxon>Alicyclobacillaceae</taxon>
        <taxon>Alicyclobacillus</taxon>
    </lineage>
</organism>
<evidence type="ECO:0000313" key="5">
    <source>
        <dbReference type="Proteomes" id="UP001229209"/>
    </source>
</evidence>
<name>A0ABT9LZE6_9BACL</name>
<keyword evidence="5" id="KW-1185">Reference proteome</keyword>
<evidence type="ECO:0000313" key="4">
    <source>
        <dbReference type="EMBL" id="MDP9729644.1"/>
    </source>
</evidence>
<feature type="transmembrane region" description="Helical" evidence="3">
    <location>
        <begin position="452"/>
        <end position="477"/>
    </location>
</feature>
<proteinExistence type="inferred from homology"/>
<feature type="transmembrane region" description="Helical" evidence="3">
    <location>
        <begin position="411"/>
        <end position="440"/>
    </location>
</feature>
<comment type="caution">
    <text evidence="4">The sequence shown here is derived from an EMBL/GenBank/DDBJ whole genome shotgun (WGS) entry which is preliminary data.</text>
</comment>
<evidence type="ECO:0000256" key="3">
    <source>
        <dbReference type="SAM" id="Phobius"/>
    </source>
</evidence>
<gene>
    <name evidence="4" type="ORF">J2S04_002618</name>
</gene>
<dbReference type="EMBL" id="JAURUO010000018">
    <property type="protein sequence ID" value="MDP9729644.1"/>
    <property type="molecule type" value="Genomic_DNA"/>
</dbReference>
<dbReference type="InterPro" id="IPR050768">
    <property type="entry name" value="UPF0353/GerABKA_families"/>
</dbReference>
<evidence type="ECO:0000256" key="2">
    <source>
        <dbReference type="ARBA" id="ARBA00023136"/>
    </source>
</evidence>
<dbReference type="PANTHER" id="PTHR22550">
    <property type="entry name" value="SPORE GERMINATION PROTEIN"/>
    <property type="match status" value="1"/>
</dbReference>
<protein>
    <submittedName>
        <fullName evidence="4">Tetrahydromethanopterin S-methyltransferase subunit G</fullName>
    </submittedName>
</protein>
<keyword evidence="2 3" id="KW-0472">Membrane</keyword>
<sequence length="561" mass="63621">MWFPGKRPHTASRKQKFFSHQINVGSEPLRKKHQNPFDAVVPHPAEAPHYHGQLNQALEYFHKRLGHSDDFFVRPFKIMGRSSALLFLSTITDNQQLEVLLRSILQHRFPSKRPRNLLHYLTDSVISNSTILYKDNLFELSEDINNGSAVLLIDGEKSALVITVKFIEHRTPDQPYIESTVRGAQVSFVENIDINIGAIRVWMATESLTIKKFKVGYRSRREVAVLYLYDVANPVVVDTILKRIESIHVDVVTQSAEIEQRISDHSWSLLPMTRVTQRIDSTIKELNQGKVLIIVDGDPNALLVPATFQDFFQTEEDYGHSFYEAMFIRYLRVISFFFALFLPALYISFVDFNPELLPKVLGIAIAKSREGVPFPATIEVMMMQVVIEILREATLRMPKQMGQTIGIVGGLVLGEAAVQAGLVSNILIIVVALCAMSVFVTPSYEFSVVLRLGSWIMIIAATLFGLYGVVLAAMWGIMELGGMKSFGVSYVDPFGGEHIMDVFIDSFIIRLPVDLMRQRTSHLHPQDGTGAVDVKELPNLHPQVEKSNRQFNDWKRRRRQP</sequence>
<feature type="transmembrane region" description="Helical" evidence="3">
    <location>
        <begin position="330"/>
        <end position="352"/>
    </location>
</feature>
<accession>A0ABT9LZE6</accession>
<dbReference type="RefSeq" id="WP_306955438.1">
    <property type="nucleotide sequence ID" value="NZ_JAURUO010000018.1"/>
</dbReference>
<dbReference type="PANTHER" id="PTHR22550:SF5">
    <property type="entry name" value="LEUCINE ZIPPER PROTEIN 4"/>
    <property type="match status" value="1"/>
</dbReference>
<dbReference type="InterPro" id="IPR004995">
    <property type="entry name" value="Spore_Ger"/>
</dbReference>
<comment type="similarity">
    <text evidence="1">Belongs to the GerABKA family.</text>
</comment>
<dbReference type="Pfam" id="PF03323">
    <property type="entry name" value="GerA"/>
    <property type="match status" value="1"/>
</dbReference>
<keyword evidence="3" id="KW-1133">Transmembrane helix</keyword>